<evidence type="ECO:0000313" key="2">
    <source>
        <dbReference type="Proteomes" id="UP000821845"/>
    </source>
</evidence>
<name>A0ACB7RH74_HYAAI</name>
<comment type="caution">
    <text evidence="1">The sequence shown here is derived from an EMBL/GenBank/DDBJ whole genome shotgun (WGS) entry which is preliminary data.</text>
</comment>
<proteinExistence type="predicted"/>
<reference evidence="1" key="1">
    <citation type="submission" date="2020-05" db="EMBL/GenBank/DDBJ databases">
        <title>Large-scale comparative analyses of tick genomes elucidate their genetic diversity and vector capacities.</title>
        <authorList>
            <person name="Jia N."/>
            <person name="Wang J."/>
            <person name="Shi W."/>
            <person name="Du L."/>
            <person name="Sun Y."/>
            <person name="Zhan W."/>
            <person name="Jiang J."/>
            <person name="Wang Q."/>
            <person name="Zhang B."/>
            <person name="Ji P."/>
            <person name="Sakyi L.B."/>
            <person name="Cui X."/>
            <person name="Yuan T."/>
            <person name="Jiang B."/>
            <person name="Yang W."/>
            <person name="Lam T.T.-Y."/>
            <person name="Chang Q."/>
            <person name="Ding S."/>
            <person name="Wang X."/>
            <person name="Zhu J."/>
            <person name="Ruan X."/>
            <person name="Zhao L."/>
            <person name="Wei J."/>
            <person name="Que T."/>
            <person name="Du C."/>
            <person name="Cheng J."/>
            <person name="Dai P."/>
            <person name="Han X."/>
            <person name="Huang E."/>
            <person name="Gao Y."/>
            <person name="Liu J."/>
            <person name="Shao H."/>
            <person name="Ye R."/>
            <person name="Li L."/>
            <person name="Wei W."/>
            <person name="Wang X."/>
            <person name="Wang C."/>
            <person name="Yang T."/>
            <person name="Huo Q."/>
            <person name="Li W."/>
            <person name="Guo W."/>
            <person name="Chen H."/>
            <person name="Zhou L."/>
            <person name="Ni X."/>
            <person name="Tian J."/>
            <person name="Zhou Y."/>
            <person name="Sheng Y."/>
            <person name="Liu T."/>
            <person name="Pan Y."/>
            <person name="Xia L."/>
            <person name="Li J."/>
            <person name="Zhao F."/>
            <person name="Cao W."/>
        </authorList>
    </citation>
    <scope>NUCLEOTIDE SEQUENCE</scope>
    <source>
        <strain evidence="1">Hyas-2018</strain>
    </source>
</reference>
<accession>A0ACB7RH74</accession>
<gene>
    <name evidence="1" type="ORF">HPB50_002098</name>
</gene>
<sequence length="568" mass="64161">MQLADWNNTPSLDSAMANRSPLETASTRSNDGSDQKENSATGGECVSQCAREQREERCHAVTGDCCDAVGADECKRHPPNERSEKLVHIGEEQIADWNHKDTEVEDVNHALPEGVDLEQHDGCFFRDNQVDAAELMSPVAEEALTPTPDINLTLLAIPVIYRPLERSPNFWQVDHEKVRRDLVKCAECKLPPQRVLKSGFLSVIAPNPEAARNLLRLTVIADIAVDPRLPSWYIRNVGKISGVPFRYSDRQLLDCFTGAGVIHVRRQITYLKDTDGSLSTTPEDCIILTFRPDIELPETIALGFDVFRVQAYCAAPLQCYHCLRFGHIAYQCNSPRRCKICAGPHIYKECKSQADPFCANCGGAHAATFSGCPERRRVAMERRFMSRYYVEWEELSSRRPSVSSKRRDRPKRYSKRDYKEGKSSRNKKEGRRSERRSPSGSREDAQESTESSGGVKDRSKDIRGSSTEGSPVKESIATDQVYVLPRGFGDEQEDYASDLEDTTDDDDTAATPAHRNTSPPKERHEPLSIIKFPRMSRYSKRRMKHGYHRFVSKMMKLGLPAFQRPSDD</sequence>
<dbReference type="EMBL" id="CM023489">
    <property type="protein sequence ID" value="KAH6921518.1"/>
    <property type="molecule type" value="Genomic_DNA"/>
</dbReference>
<evidence type="ECO:0000313" key="1">
    <source>
        <dbReference type="EMBL" id="KAH6921518.1"/>
    </source>
</evidence>
<protein>
    <submittedName>
        <fullName evidence="1">Uncharacterized protein</fullName>
    </submittedName>
</protein>
<dbReference type="Proteomes" id="UP000821845">
    <property type="component" value="Chromosome 9"/>
</dbReference>
<organism evidence="1 2">
    <name type="scientific">Hyalomma asiaticum</name>
    <name type="common">Tick</name>
    <dbReference type="NCBI Taxonomy" id="266040"/>
    <lineage>
        <taxon>Eukaryota</taxon>
        <taxon>Metazoa</taxon>
        <taxon>Ecdysozoa</taxon>
        <taxon>Arthropoda</taxon>
        <taxon>Chelicerata</taxon>
        <taxon>Arachnida</taxon>
        <taxon>Acari</taxon>
        <taxon>Parasitiformes</taxon>
        <taxon>Ixodida</taxon>
        <taxon>Ixodoidea</taxon>
        <taxon>Ixodidae</taxon>
        <taxon>Hyalomminae</taxon>
        <taxon>Hyalomma</taxon>
    </lineage>
</organism>
<keyword evidence="2" id="KW-1185">Reference proteome</keyword>